<accession>A0A1W2D081</accession>
<dbReference type="CDD" id="cd00995">
    <property type="entry name" value="PBP2_NikA_DppA_OppA_like"/>
    <property type="match status" value="1"/>
</dbReference>
<dbReference type="Gene3D" id="3.10.105.10">
    <property type="entry name" value="Dipeptide-binding Protein, Domain 3"/>
    <property type="match status" value="1"/>
</dbReference>
<dbReference type="Pfam" id="PF00496">
    <property type="entry name" value="SBP_bac_5"/>
    <property type="match status" value="1"/>
</dbReference>
<protein>
    <submittedName>
        <fullName evidence="5">ABC-type transport system, substrate-binding protein</fullName>
    </submittedName>
</protein>
<dbReference type="PANTHER" id="PTHR30290">
    <property type="entry name" value="PERIPLASMIC BINDING COMPONENT OF ABC TRANSPORTER"/>
    <property type="match status" value="1"/>
</dbReference>
<keyword evidence="3" id="KW-0732">Signal</keyword>
<comment type="similarity">
    <text evidence="1">Belongs to the bacterial solute-binding protein 5 family.</text>
</comment>
<evidence type="ECO:0000256" key="3">
    <source>
        <dbReference type="ARBA" id="ARBA00022729"/>
    </source>
</evidence>
<dbReference type="OrthoDB" id="9772924at2"/>
<evidence type="ECO:0000259" key="4">
    <source>
        <dbReference type="Pfam" id="PF00496"/>
    </source>
</evidence>
<dbReference type="PIRSF" id="PIRSF002741">
    <property type="entry name" value="MppA"/>
    <property type="match status" value="1"/>
</dbReference>
<dbReference type="GO" id="GO:0015833">
    <property type="term" value="P:peptide transport"/>
    <property type="evidence" value="ECO:0007669"/>
    <property type="project" value="TreeGrafter"/>
</dbReference>
<evidence type="ECO:0000313" key="5">
    <source>
        <dbReference type="EMBL" id="SMC90398.1"/>
    </source>
</evidence>
<sequence length="593" mass="68586">MKTMLSSADITSIDLYHTWVRVRLKAFFMITVFMVFCLLSCQEKSTKEILKIGLPEEPRTLNVWLASDSNSWKILSQIYQPMYLRDPDTLELIPWLAKDMPVLDRENMSYLVTLKAAKWSDGTPFTAHDVAFTAGVFHDFKVPRYYSKWKAVEKIEVVDDHTVRFFLKKPSAIILSRVFTAPMVSQKRWQPVVDAALKTRKPLRTLQNHKIESPLGTGPFVLSQYQKGTFIYMEKNPRFFGTGRTMAHRRLGPWVDGVIYRMYGTGDVAILALQKGEIDMYWWGIQPGYVAQLTQTPDIELFHNHKSALYFMGFNVRKAPFDDRALRRAVATLIDKEFIVTRLLQNYGIAMHSIVPPGNAFWHNRDVPRYSEGLNRDQRIAKAHDLLKQAGYTWETPPVDENGNIQTARNIRLPNGNPMEKMIILTPPADYDPKRAFAGMMIQEWMREMGIPAFARPMSFGALLDKVKGKHDFDAFVLGYGRLNLDPDYVRTFFYSKNDKPRGWNMSGYKNPLFDDLANRQRAEMDRNRRRELLIEMQRIILDDVPYIPLYNPDILEASSRKRFNGWVESLEGIGNIWSLCMVKPVTATELNP</sequence>
<reference evidence="5 6" key="1">
    <citation type="submission" date="2017-04" db="EMBL/GenBank/DDBJ databases">
        <authorList>
            <person name="Afonso C.L."/>
            <person name="Miller P.J."/>
            <person name="Scott M.A."/>
            <person name="Spackman E."/>
            <person name="Goraichik I."/>
            <person name="Dimitrov K.M."/>
            <person name="Suarez D.L."/>
            <person name="Swayne D.E."/>
        </authorList>
    </citation>
    <scope>NUCLEOTIDE SEQUENCE [LARGE SCALE GENOMIC DNA]</scope>
    <source>
        <strain evidence="5 6">DSM 3385</strain>
    </source>
</reference>
<dbReference type="AlphaFoldDB" id="A0A1W2D081"/>
<dbReference type="Proteomes" id="UP000192418">
    <property type="component" value="Unassembled WGS sequence"/>
</dbReference>
<dbReference type="EMBL" id="FWXY01000014">
    <property type="protein sequence ID" value="SMC90398.1"/>
    <property type="molecule type" value="Genomic_DNA"/>
</dbReference>
<evidence type="ECO:0000256" key="2">
    <source>
        <dbReference type="ARBA" id="ARBA00022448"/>
    </source>
</evidence>
<proteinExistence type="inferred from homology"/>
<dbReference type="GO" id="GO:0043190">
    <property type="term" value="C:ATP-binding cassette (ABC) transporter complex"/>
    <property type="evidence" value="ECO:0007669"/>
    <property type="project" value="InterPro"/>
</dbReference>
<evidence type="ECO:0000313" key="6">
    <source>
        <dbReference type="Proteomes" id="UP000192418"/>
    </source>
</evidence>
<keyword evidence="2" id="KW-0813">Transport</keyword>
<dbReference type="InterPro" id="IPR030678">
    <property type="entry name" value="Peptide/Ni-bd"/>
</dbReference>
<dbReference type="GO" id="GO:1904680">
    <property type="term" value="F:peptide transmembrane transporter activity"/>
    <property type="evidence" value="ECO:0007669"/>
    <property type="project" value="TreeGrafter"/>
</dbReference>
<feature type="domain" description="Solute-binding protein family 5" evidence="4">
    <location>
        <begin position="91"/>
        <end position="500"/>
    </location>
</feature>
<organism evidence="5 6">
    <name type="scientific">Desulfocicer vacuolatum DSM 3385</name>
    <dbReference type="NCBI Taxonomy" id="1121400"/>
    <lineage>
        <taxon>Bacteria</taxon>
        <taxon>Pseudomonadati</taxon>
        <taxon>Thermodesulfobacteriota</taxon>
        <taxon>Desulfobacteria</taxon>
        <taxon>Desulfobacterales</taxon>
        <taxon>Desulfobacteraceae</taxon>
        <taxon>Desulfocicer</taxon>
    </lineage>
</organism>
<gene>
    <name evidence="5" type="ORF">SAMN02746065_11487</name>
</gene>
<dbReference type="SUPFAM" id="SSF53850">
    <property type="entry name" value="Periplasmic binding protein-like II"/>
    <property type="match status" value="1"/>
</dbReference>
<dbReference type="RefSeq" id="WP_084069952.1">
    <property type="nucleotide sequence ID" value="NZ_FWXY01000014.1"/>
</dbReference>
<evidence type="ECO:0000256" key="1">
    <source>
        <dbReference type="ARBA" id="ARBA00005695"/>
    </source>
</evidence>
<dbReference type="InterPro" id="IPR000914">
    <property type="entry name" value="SBP_5_dom"/>
</dbReference>
<name>A0A1W2D081_9BACT</name>
<keyword evidence="6" id="KW-1185">Reference proteome</keyword>
<dbReference type="STRING" id="1121400.SAMN02746065_11487"/>
<dbReference type="GO" id="GO:0030288">
    <property type="term" value="C:outer membrane-bounded periplasmic space"/>
    <property type="evidence" value="ECO:0007669"/>
    <property type="project" value="UniProtKB-ARBA"/>
</dbReference>
<dbReference type="InterPro" id="IPR039424">
    <property type="entry name" value="SBP_5"/>
</dbReference>
<dbReference type="Gene3D" id="3.40.190.10">
    <property type="entry name" value="Periplasmic binding protein-like II"/>
    <property type="match status" value="1"/>
</dbReference>
<dbReference type="PANTHER" id="PTHR30290:SF9">
    <property type="entry name" value="OLIGOPEPTIDE-BINDING PROTEIN APPA"/>
    <property type="match status" value="1"/>
</dbReference>